<gene>
    <name evidence="3" type="ORF">DNG_02669</name>
</gene>
<accession>A0AAE8STA1</accession>
<sequence length="518" mass="61502">MAYFRDGRERSRSRGFVREQERSPSRDRTPAFLRDREIRRADAGPLVLRQREVETVSRPHRHRSPSPVYVERQQLVRRSSPSPPRGRSVSQVRMRTVQRDVSVESSASSSSYSSYESAPRRGVFRRPRSVSPDWRETERERETIRTRIRRESPSPAPPQPQVVRGPTIEREVVTHYTDIDHGVIRARQPSPLPPAIPRSKSRARHKDTEIDIITSRNETEVDIHRTEGHSRARSRSRPRAREREYATQDRLVVAEHKPRRRAYSAAPLPVRDPVREEAEYLASKIDSRGRHGEAYHGVTRDWIIVDVPPGTERIRMDGVGGGSTETTFQRYSGVRRTQFIPEREEEPIVEILPAPEQPPRKSRDRLSIHVSDRDRELDVTKVTDRRVAVRPKEPPMETWTEITRDLVNKEALRRKGYMFEENGQFYYVMQYLSSREIDELVELTDTIRRSRRLKKRQQLPRDRDVDRELVIHTHRHRHRHGSPHRFRHELERERQHRDRYEDLRFEKQVSFERRRDHY</sequence>
<evidence type="ECO:0000313" key="4">
    <source>
        <dbReference type="Proteomes" id="UP001187682"/>
    </source>
</evidence>
<feature type="compositionally biased region" description="Basic and acidic residues" evidence="1">
    <location>
        <begin position="133"/>
        <end position="152"/>
    </location>
</feature>
<feature type="compositionally biased region" description="Low complexity" evidence="1">
    <location>
        <begin position="72"/>
        <end position="93"/>
    </location>
</feature>
<feature type="region of interest" description="Disordered" evidence="1">
    <location>
        <begin position="1"/>
        <end position="163"/>
    </location>
</feature>
<proteinExistence type="predicted"/>
<name>A0AAE8STA1_9PEZI</name>
<dbReference type="EMBL" id="ONZQ02000003">
    <property type="protein sequence ID" value="SPN99817.1"/>
    <property type="molecule type" value="Genomic_DNA"/>
</dbReference>
<dbReference type="Proteomes" id="UP001187682">
    <property type="component" value="Unassembled WGS sequence"/>
</dbReference>
<reference evidence="3" key="1">
    <citation type="submission" date="2018-03" db="EMBL/GenBank/DDBJ databases">
        <authorList>
            <person name="Guldener U."/>
        </authorList>
    </citation>
    <scope>NUCLEOTIDE SEQUENCE</scope>
</reference>
<feature type="region of interest" description="Disordered" evidence="1">
    <location>
        <begin position="224"/>
        <end position="246"/>
    </location>
</feature>
<comment type="caution">
    <text evidence="3">The sequence shown here is derived from an EMBL/GenBank/DDBJ whole genome shotgun (WGS) entry which is preliminary data.</text>
</comment>
<protein>
    <recommendedName>
        <fullName evidence="2">DUF8035 domain-containing protein</fullName>
    </recommendedName>
</protein>
<evidence type="ECO:0000259" key="2">
    <source>
        <dbReference type="Pfam" id="PF26118"/>
    </source>
</evidence>
<dbReference type="Pfam" id="PF26118">
    <property type="entry name" value="DUF8035"/>
    <property type="match status" value="1"/>
</dbReference>
<dbReference type="InterPro" id="IPR058348">
    <property type="entry name" value="DUF8035"/>
</dbReference>
<dbReference type="AlphaFoldDB" id="A0AAE8STA1"/>
<keyword evidence="4" id="KW-1185">Reference proteome</keyword>
<feature type="compositionally biased region" description="Low complexity" evidence="1">
    <location>
        <begin position="103"/>
        <end position="117"/>
    </location>
</feature>
<feature type="region of interest" description="Disordered" evidence="1">
    <location>
        <begin position="185"/>
        <end position="206"/>
    </location>
</feature>
<feature type="domain" description="DUF8035" evidence="2">
    <location>
        <begin position="397"/>
        <end position="449"/>
    </location>
</feature>
<organism evidence="3 4">
    <name type="scientific">Cephalotrichum gorgonifer</name>
    <dbReference type="NCBI Taxonomy" id="2041049"/>
    <lineage>
        <taxon>Eukaryota</taxon>
        <taxon>Fungi</taxon>
        <taxon>Dikarya</taxon>
        <taxon>Ascomycota</taxon>
        <taxon>Pezizomycotina</taxon>
        <taxon>Sordariomycetes</taxon>
        <taxon>Hypocreomycetidae</taxon>
        <taxon>Microascales</taxon>
        <taxon>Microascaceae</taxon>
        <taxon>Cephalotrichum</taxon>
    </lineage>
</organism>
<evidence type="ECO:0000313" key="3">
    <source>
        <dbReference type="EMBL" id="SPN99817.1"/>
    </source>
</evidence>
<feature type="compositionally biased region" description="Basic and acidic residues" evidence="1">
    <location>
        <begin position="1"/>
        <end position="42"/>
    </location>
</feature>
<evidence type="ECO:0000256" key="1">
    <source>
        <dbReference type="SAM" id="MobiDB-lite"/>
    </source>
</evidence>